<feature type="transmembrane region" description="Helical" evidence="8">
    <location>
        <begin position="158"/>
        <end position="179"/>
    </location>
</feature>
<evidence type="ECO:0000256" key="2">
    <source>
        <dbReference type="ARBA" id="ARBA00010157"/>
    </source>
</evidence>
<dbReference type="EMBL" id="BSUZ01000001">
    <property type="protein sequence ID" value="GMA85161.1"/>
    <property type="molecule type" value="Genomic_DNA"/>
</dbReference>
<dbReference type="PANTHER" id="PTHR33406">
    <property type="entry name" value="MEMBRANE PROTEIN MJ1562-RELATED"/>
    <property type="match status" value="1"/>
</dbReference>
<comment type="caution">
    <text evidence="10">The sequence shown here is derived from an EMBL/GenBank/DDBJ whole genome shotgun (WGS) entry which is preliminary data.</text>
</comment>
<feature type="region of interest" description="Disordered" evidence="7">
    <location>
        <begin position="348"/>
        <end position="394"/>
    </location>
</feature>
<name>A0ABQ6JEF3_9ACTN</name>
<reference evidence="11" key="1">
    <citation type="journal article" date="2019" name="Int. J. Syst. Evol. Microbiol.">
        <title>The Global Catalogue of Microorganisms (GCM) 10K type strain sequencing project: providing services to taxonomists for standard genome sequencing and annotation.</title>
        <authorList>
            <consortium name="The Broad Institute Genomics Platform"/>
            <consortium name="The Broad Institute Genome Sequencing Center for Infectious Disease"/>
            <person name="Wu L."/>
            <person name="Ma J."/>
        </authorList>
    </citation>
    <scope>NUCLEOTIDE SEQUENCE [LARGE SCALE GENOMIC DNA]</scope>
    <source>
        <strain evidence="11">NBRC 108730</strain>
    </source>
</reference>
<dbReference type="Proteomes" id="UP001157017">
    <property type="component" value="Unassembled WGS sequence"/>
</dbReference>
<accession>A0ABQ6JEF3</accession>
<evidence type="ECO:0000313" key="10">
    <source>
        <dbReference type="EMBL" id="GMA85161.1"/>
    </source>
</evidence>
<protein>
    <recommendedName>
        <fullName evidence="9">Membrane transport protein MMPL domain-containing protein</fullName>
    </recommendedName>
</protein>
<evidence type="ECO:0000256" key="4">
    <source>
        <dbReference type="ARBA" id="ARBA00022692"/>
    </source>
</evidence>
<dbReference type="InterPro" id="IPR050545">
    <property type="entry name" value="Mycobact_MmpL"/>
</dbReference>
<keyword evidence="6 8" id="KW-0472">Membrane</keyword>
<feature type="domain" description="Membrane transport protein MMPL" evidence="9">
    <location>
        <begin position="47"/>
        <end position="224"/>
    </location>
</feature>
<keyword evidence="5 8" id="KW-1133">Transmembrane helix</keyword>
<feature type="transmembrane region" description="Helical" evidence="8">
    <location>
        <begin position="119"/>
        <end position="138"/>
    </location>
</feature>
<feature type="transmembrane region" description="Helical" evidence="8">
    <location>
        <begin position="205"/>
        <end position="223"/>
    </location>
</feature>
<comment type="similarity">
    <text evidence="2">Belongs to the resistance-nodulation-cell division (RND) (TC 2.A.6) family. MmpL subfamily.</text>
</comment>
<keyword evidence="11" id="KW-1185">Reference proteome</keyword>
<dbReference type="PANTHER" id="PTHR33406:SF11">
    <property type="entry name" value="MEMBRANE PROTEIN SCO6666-RELATED"/>
    <property type="match status" value="1"/>
</dbReference>
<feature type="region of interest" description="Disordered" evidence="7">
    <location>
        <begin position="229"/>
        <end position="253"/>
    </location>
</feature>
<evidence type="ECO:0000256" key="3">
    <source>
        <dbReference type="ARBA" id="ARBA00022475"/>
    </source>
</evidence>
<dbReference type="Gene3D" id="1.20.1640.10">
    <property type="entry name" value="Multidrug efflux transporter AcrB transmembrane domain"/>
    <property type="match status" value="1"/>
</dbReference>
<feature type="transmembrane region" description="Helical" evidence="8">
    <location>
        <begin position="92"/>
        <end position="114"/>
    </location>
</feature>
<evidence type="ECO:0000256" key="8">
    <source>
        <dbReference type="SAM" id="Phobius"/>
    </source>
</evidence>
<organism evidence="10 11">
    <name type="scientific">Angustibacter aerolatus</name>
    <dbReference type="NCBI Taxonomy" id="1162965"/>
    <lineage>
        <taxon>Bacteria</taxon>
        <taxon>Bacillati</taxon>
        <taxon>Actinomycetota</taxon>
        <taxon>Actinomycetes</taxon>
        <taxon>Kineosporiales</taxon>
        <taxon>Kineosporiaceae</taxon>
    </lineage>
</organism>
<comment type="subcellular location">
    <subcellularLocation>
        <location evidence="1">Cell membrane</location>
        <topology evidence="1">Multi-pass membrane protein</topology>
    </subcellularLocation>
</comment>
<evidence type="ECO:0000256" key="1">
    <source>
        <dbReference type="ARBA" id="ARBA00004651"/>
    </source>
</evidence>
<evidence type="ECO:0000256" key="6">
    <source>
        <dbReference type="ARBA" id="ARBA00023136"/>
    </source>
</evidence>
<dbReference type="InterPro" id="IPR004869">
    <property type="entry name" value="MMPL_dom"/>
</dbReference>
<keyword evidence="4 8" id="KW-0812">Transmembrane</keyword>
<keyword evidence="3" id="KW-1003">Cell membrane</keyword>
<sequence>MQVVVRGDTAQAEALAERARALPDVAGTRPVTRAGDVAVLGVDVAGGDAGGPEAASVVHRLRALDAEVPTYVIGQASGQVDFVDGIQRRAPVAVGLVVVATFALLFLLTGSVLVPLKALVLNVVSLGASLGVVVLVFQDGWLEGPLGFDSTGGIETTIPPLVLAFAFGLAMDYEVFLLSRIKEQHDLGRTSDQAVAEGLQRSGRIITSAALLVIIVFAGLAAAKAAGGQADRGGAGARGRRRRDAGADAAGARDDDAARRLELVGAAPAAPAARPLRRDGALTCARRPSPARSLLDRLHGDAFVRWELLPGRTLHAFLSDDAVPGGDWTTAAVAFVRDDQGWRRRAVGARTGGAGRGTPARGAATRHRPLAQHVPRGAAGQHRACSGRTPGRAR</sequence>
<evidence type="ECO:0000313" key="11">
    <source>
        <dbReference type="Proteomes" id="UP001157017"/>
    </source>
</evidence>
<evidence type="ECO:0000256" key="5">
    <source>
        <dbReference type="ARBA" id="ARBA00022989"/>
    </source>
</evidence>
<dbReference type="Pfam" id="PF03176">
    <property type="entry name" value="MMPL"/>
    <property type="match status" value="1"/>
</dbReference>
<proteinExistence type="inferred from homology"/>
<evidence type="ECO:0000259" key="9">
    <source>
        <dbReference type="Pfam" id="PF03176"/>
    </source>
</evidence>
<evidence type="ECO:0000256" key="7">
    <source>
        <dbReference type="SAM" id="MobiDB-lite"/>
    </source>
</evidence>
<dbReference type="SUPFAM" id="SSF82866">
    <property type="entry name" value="Multidrug efflux transporter AcrB transmembrane domain"/>
    <property type="match status" value="1"/>
</dbReference>
<gene>
    <name evidence="10" type="ORF">GCM10025868_04110</name>
</gene>